<dbReference type="PANTHER" id="PTHR21368">
    <property type="entry name" value="50S RIBOSOMAL PROTEIN L9"/>
    <property type="match status" value="1"/>
</dbReference>
<evidence type="ECO:0000313" key="7">
    <source>
        <dbReference type="EMBL" id="KAJ8723915.1"/>
    </source>
</evidence>
<dbReference type="Proteomes" id="UP001231518">
    <property type="component" value="Chromosome 20"/>
</dbReference>
<dbReference type="InterPro" id="IPR036935">
    <property type="entry name" value="Ribosomal_bL9_N_sf"/>
</dbReference>
<dbReference type="InterPro" id="IPR000244">
    <property type="entry name" value="Ribosomal_bL9"/>
</dbReference>
<evidence type="ECO:0000256" key="5">
    <source>
        <dbReference type="ARBA" id="ARBA00035381"/>
    </source>
</evidence>
<evidence type="ECO:0000256" key="2">
    <source>
        <dbReference type="ARBA" id="ARBA00022980"/>
    </source>
</evidence>
<keyword evidence="2" id="KW-0689">Ribosomal protein</keyword>
<accession>A0AAD7YPZ3</accession>
<dbReference type="GO" id="GO:0005840">
    <property type="term" value="C:ribosome"/>
    <property type="evidence" value="ECO:0007669"/>
    <property type="project" value="UniProtKB-KW"/>
</dbReference>
<dbReference type="AlphaFoldDB" id="A0AAD7YPZ3"/>
<name>A0AAD7YPZ3_MYTSE</name>
<dbReference type="InterPro" id="IPR009027">
    <property type="entry name" value="Ribosomal_bL9/RNase_H1_N"/>
</dbReference>
<protein>
    <recommendedName>
        <fullName evidence="4">Large ribosomal subunit protein bL9m</fullName>
    </recommendedName>
    <alternativeName>
        <fullName evidence="5">39S ribosomal protein L9, mitochondrial</fullName>
    </alternativeName>
</protein>
<reference evidence="7" key="1">
    <citation type="submission" date="2023-03" db="EMBL/GenBank/DDBJ databases">
        <title>Chromosome-level genomes of two armyworms, Mythimna separata and Mythimna loreyi, provide insights into the biosynthesis and reception of sex pheromones.</title>
        <authorList>
            <person name="Zhao H."/>
        </authorList>
    </citation>
    <scope>NUCLEOTIDE SEQUENCE</scope>
    <source>
        <strain evidence="7">BeijingLab</strain>
        <tissue evidence="7">Pupa</tissue>
    </source>
</reference>
<comment type="caution">
    <text evidence="7">The sequence shown here is derived from an EMBL/GenBank/DDBJ whole genome shotgun (WGS) entry which is preliminary data.</text>
</comment>
<organism evidence="7 8">
    <name type="scientific">Mythimna separata</name>
    <name type="common">Oriental armyworm</name>
    <name type="synonym">Pseudaletia separata</name>
    <dbReference type="NCBI Taxonomy" id="271217"/>
    <lineage>
        <taxon>Eukaryota</taxon>
        <taxon>Metazoa</taxon>
        <taxon>Ecdysozoa</taxon>
        <taxon>Arthropoda</taxon>
        <taxon>Hexapoda</taxon>
        <taxon>Insecta</taxon>
        <taxon>Pterygota</taxon>
        <taxon>Neoptera</taxon>
        <taxon>Endopterygota</taxon>
        <taxon>Lepidoptera</taxon>
        <taxon>Glossata</taxon>
        <taxon>Ditrysia</taxon>
        <taxon>Noctuoidea</taxon>
        <taxon>Noctuidae</taxon>
        <taxon>Noctuinae</taxon>
        <taxon>Hadenini</taxon>
        <taxon>Mythimna</taxon>
    </lineage>
</organism>
<dbReference type="EMBL" id="JARGEI010000011">
    <property type="protein sequence ID" value="KAJ8723915.1"/>
    <property type="molecule type" value="Genomic_DNA"/>
</dbReference>
<feature type="domain" description="Ribosomal protein L9" evidence="6">
    <location>
        <begin position="69"/>
        <end position="115"/>
    </location>
</feature>
<dbReference type="SUPFAM" id="SSF55658">
    <property type="entry name" value="L9 N-domain-like"/>
    <property type="match status" value="1"/>
</dbReference>
<dbReference type="GO" id="GO:1990904">
    <property type="term" value="C:ribonucleoprotein complex"/>
    <property type="evidence" value="ECO:0007669"/>
    <property type="project" value="UniProtKB-KW"/>
</dbReference>
<evidence type="ECO:0000256" key="3">
    <source>
        <dbReference type="ARBA" id="ARBA00023274"/>
    </source>
</evidence>
<sequence length="254" mass="29426">MMLGLRTLIRSAITAGPNVIHQQTRNTFILKRKNPFPLHKKGGRPTKMRGRHFVYDLVEDTNVKRKPDVKVILNQFIDGVGNQGDLLTLRPIQAYRDYLMPGLAVYASPENLEKFKDYADKPKTEDTFSSPYVHRTIGCLSHTTLQITMNKFEPWVLEPWHVSTSFRKSGFIVPEHVIEMPPGQIKGPDLSLQDKEFYVTVTINKTEKVNVRCRIYHWATGVDRLPWEEFHWKKPKEALFPEQAAELEKMTLPQ</sequence>
<dbReference type="Pfam" id="PF01281">
    <property type="entry name" value="Ribosomal_L9_N"/>
    <property type="match status" value="1"/>
</dbReference>
<comment type="similarity">
    <text evidence="1">Belongs to the bacterial ribosomal protein bL9 family.</text>
</comment>
<evidence type="ECO:0000256" key="1">
    <source>
        <dbReference type="ARBA" id="ARBA00010605"/>
    </source>
</evidence>
<dbReference type="GO" id="GO:0006412">
    <property type="term" value="P:translation"/>
    <property type="evidence" value="ECO:0007669"/>
    <property type="project" value="InterPro"/>
</dbReference>
<evidence type="ECO:0000256" key="4">
    <source>
        <dbReference type="ARBA" id="ARBA00035194"/>
    </source>
</evidence>
<evidence type="ECO:0000259" key="6">
    <source>
        <dbReference type="Pfam" id="PF01281"/>
    </source>
</evidence>
<gene>
    <name evidence="7" type="ORF">PYW07_007895</name>
</gene>
<keyword evidence="3" id="KW-0687">Ribonucleoprotein</keyword>
<dbReference type="InterPro" id="IPR020070">
    <property type="entry name" value="Ribosomal_bL9_N"/>
</dbReference>
<dbReference type="Gene3D" id="3.40.5.10">
    <property type="entry name" value="Ribosomal protein L9, N-terminal domain"/>
    <property type="match status" value="1"/>
</dbReference>
<keyword evidence="8" id="KW-1185">Reference proteome</keyword>
<proteinExistence type="inferred from homology"/>
<evidence type="ECO:0000313" key="8">
    <source>
        <dbReference type="Proteomes" id="UP001231518"/>
    </source>
</evidence>
<dbReference type="GO" id="GO:0003735">
    <property type="term" value="F:structural constituent of ribosome"/>
    <property type="evidence" value="ECO:0007669"/>
    <property type="project" value="InterPro"/>
</dbReference>